<evidence type="ECO:0000256" key="1">
    <source>
        <dbReference type="ARBA" id="ARBA00005254"/>
    </source>
</evidence>
<keyword evidence="2" id="KW-0456">Lyase</keyword>
<dbReference type="GO" id="GO:0006635">
    <property type="term" value="P:fatty acid beta-oxidation"/>
    <property type="evidence" value="ECO:0007669"/>
    <property type="project" value="TreeGrafter"/>
</dbReference>
<dbReference type="RefSeq" id="WP_148895996.1">
    <property type="nucleotide sequence ID" value="NZ_VNIB01000007.1"/>
</dbReference>
<accession>A0A5D3WIX5</accession>
<evidence type="ECO:0000313" key="5">
    <source>
        <dbReference type="Proteomes" id="UP000324159"/>
    </source>
</evidence>
<dbReference type="FunFam" id="3.90.226.10:FF:000009">
    <property type="entry name" value="Carnitinyl-CoA dehydratase"/>
    <property type="match status" value="1"/>
</dbReference>
<dbReference type="InterPro" id="IPR001753">
    <property type="entry name" value="Enoyl-CoA_hydra/iso"/>
</dbReference>
<dbReference type="PANTHER" id="PTHR11941">
    <property type="entry name" value="ENOYL-COA HYDRATASE-RELATED"/>
    <property type="match status" value="1"/>
</dbReference>
<sequence>MDFRNLLLEKKERVAVLTVNRPAALNALDPATIAELGEALRKLEEDRDVHVVILTGAGDRAFIAGGDISVMVSLGPLEAREAARSAQKLFCQIEKMPKVVIAAINGYALGGGCELAMACDIRLAAESAKIGQPEVNLGIIPGWAGTQRLPRLVGKGIAKQLLFTGDMISARRAMEIGLVNEVYPDDGLLPAARELAARIAAKPQVAVRLIKEAVDNGLEMGSEQAFEYEADLFGLCFATEDQKEGMNAFLQKRPPVWKNQ</sequence>
<dbReference type="GO" id="GO:0016836">
    <property type="term" value="F:hydro-lyase activity"/>
    <property type="evidence" value="ECO:0007669"/>
    <property type="project" value="UniProtKB-ARBA"/>
</dbReference>
<gene>
    <name evidence="4" type="ORF">EDC39_10716</name>
</gene>
<evidence type="ECO:0000313" key="4">
    <source>
        <dbReference type="EMBL" id="TYO98221.1"/>
    </source>
</evidence>
<comment type="similarity">
    <text evidence="1 3">Belongs to the enoyl-CoA hydratase/isomerase family.</text>
</comment>
<dbReference type="Pfam" id="PF00378">
    <property type="entry name" value="ECH_1"/>
    <property type="match status" value="1"/>
</dbReference>
<evidence type="ECO:0000256" key="2">
    <source>
        <dbReference type="ARBA" id="ARBA00023239"/>
    </source>
</evidence>
<comment type="caution">
    <text evidence="4">The sequence shown here is derived from an EMBL/GenBank/DDBJ whole genome shotgun (WGS) entry which is preliminary data.</text>
</comment>
<dbReference type="Gene3D" id="1.10.12.10">
    <property type="entry name" value="Lyase 2-enoyl-coa Hydratase, Chain A, domain 2"/>
    <property type="match status" value="1"/>
</dbReference>
<dbReference type="AlphaFoldDB" id="A0A5D3WIX5"/>
<dbReference type="InterPro" id="IPR018376">
    <property type="entry name" value="Enoyl-CoA_hyd/isom_CS"/>
</dbReference>
<dbReference type="PROSITE" id="PS00166">
    <property type="entry name" value="ENOYL_COA_HYDRATASE"/>
    <property type="match status" value="1"/>
</dbReference>
<dbReference type="Proteomes" id="UP000324159">
    <property type="component" value="Unassembled WGS sequence"/>
</dbReference>
<dbReference type="EMBL" id="VNIB01000007">
    <property type="protein sequence ID" value="TYO98221.1"/>
    <property type="molecule type" value="Genomic_DNA"/>
</dbReference>
<dbReference type="CDD" id="cd06558">
    <property type="entry name" value="crotonase-like"/>
    <property type="match status" value="1"/>
</dbReference>
<organism evidence="4 5">
    <name type="scientific">Geothermobacter ehrlichii</name>
    <dbReference type="NCBI Taxonomy" id="213224"/>
    <lineage>
        <taxon>Bacteria</taxon>
        <taxon>Pseudomonadati</taxon>
        <taxon>Thermodesulfobacteriota</taxon>
        <taxon>Desulfuromonadia</taxon>
        <taxon>Desulfuromonadales</taxon>
        <taxon>Geothermobacteraceae</taxon>
        <taxon>Geothermobacter</taxon>
    </lineage>
</organism>
<dbReference type="InterPro" id="IPR029045">
    <property type="entry name" value="ClpP/crotonase-like_dom_sf"/>
</dbReference>
<dbReference type="Gene3D" id="3.90.226.10">
    <property type="entry name" value="2-enoyl-CoA Hydratase, Chain A, domain 1"/>
    <property type="match status" value="1"/>
</dbReference>
<proteinExistence type="inferred from homology"/>
<evidence type="ECO:0000256" key="3">
    <source>
        <dbReference type="RuleBase" id="RU003707"/>
    </source>
</evidence>
<dbReference type="InterPro" id="IPR014748">
    <property type="entry name" value="Enoyl-CoA_hydra_C"/>
</dbReference>
<name>A0A5D3WIX5_9BACT</name>
<dbReference type="FunFam" id="1.10.12.10:FF:000001">
    <property type="entry name" value="Probable enoyl-CoA hydratase, mitochondrial"/>
    <property type="match status" value="1"/>
</dbReference>
<protein>
    <submittedName>
        <fullName evidence="4">Enoyl-CoA hydratase</fullName>
    </submittedName>
</protein>
<dbReference type="OrthoDB" id="5365311at2"/>
<keyword evidence="5" id="KW-1185">Reference proteome</keyword>
<reference evidence="4 5" key="1">
    <citation type="submission" date="2019-07" db="EMBL/GenBank/DDBJ databases">
        <title>Genomic Encyclopedia of Type Strains, Phase IV (KMG-IV): sequencing the most valuable type-strain genomes for metagenomic binning, comparative biology and taxonomic classification.</title>
        <authorList>
            <person name="Goeker M."/>
        </authorList>
    </citation>
    <scope>NUCLEOTIDE SEQUENCE [LARGE SCALE GENOMIC DNA]</scope>
    <source>
        <strain evidence="4 5">SS015</strain>
    </source>
</reference>
<dbReference type="SUPFAM" id="SSF52096">
    <property type="entry name" value="ClpP/crotonase"/>
    <property type="match status" value="1"/>
</dbReference>
<dbReference type="PANTHER" id="PTHR11941:SF54">
    <property type="entry name" value="ENOYL-COA HYDRATASE, MITOCHONDRIAL"/>
    <property type="match status" value="1"/>
</dbReference>